<proteinExistence type="predicted"/>
<protein>
    <recommendedName>
        <fullName evidence="2">Amidohydrolase-related domain-containing protein</fullName>
    </recommendedName>
</protein>
<evidence type="ECO:0008006" key="2">
    <source>
        <dbReference type="Google" id="ProtNLM"/>
    </source>
</evidence>
<dbReference type="InterPro" id="IPR051781">
    <property type="entry name" value="Metallo-dep_Hydrolase"/>
</dbReference>
<dbReference type="SUPFAM" id="SSF51556">
    <property type="entry name" value="Metallo-dependent hydrolases"/>
    <property type="match status" value="1"/>
</dbReference>
<dbReference type="PANTHER" id="PTHR43135">
    <property type="entry name" value="ALPHA-D-RIBOSE 1-METHYLPHOSPHONATE 5-TRIPHOSPHATE DIPHOSPHATASE"/>
    <property type="match status" value="1"/>
</dbReference>
<dbReference type="GO" id="GO:0016810">
    <property type="term" value="F:hydrolase activity, acting on carbon-nitrogen (but not peptide) bonds"/>
    <property type="evidence" value="ECO:0007669"/>
    <property type="project" value="InterPro"/>
</dbReference>
<dbReference type="InterPro" id="IPR032466">
    <property type="entry name" value="Metal_Hydrolase"/>
</dbReference>
<evidence type="ECO:0000313" key="1">
    <source>
        <dbReference type="EMBL" id="SVD26020.1"/>
    </source>
</evidence>
<dbReference type="InterPro" id="IPR011059">
    <property type="entry name" value="Metal-dep_hydrolase_composite"/>
</dbReference>
<gene>
    <name evidence="1" type="ORF">METZ01_LOCUS378874</name>
</gene>
<accession>A0A382TVC2</accession>
<dbReference type="AlphaFoldDB" id="A0A382TVC2"/>
<reference evidence="1" key="1">
    <citation type="submission" date="2018-05" db="EMBL/GenBank/DDBJ databases">
        <authorList>
            <person name="Lanie J.A."/>
            <person name="Ng W.-L."/>
            <person name="Kazmierczak K.M."/>
            <person name="Andrzejewski T.M."/>
            <person name="Davidsen T.M."/>
            <person name="Wayne K.J."/>
            <person name="Tettelin H."/>
            <person name="Glass J.I."/>
            <person name="Rusch D."/>
            <person name="Podicherti R."/>
            <person name="Tsui H.-C.T."/>
            <person name="Winkler M.E."/>
        </authorList>
    </citation>
    <scope>NUCLEOTIDE SEQUENCE</scope>
</reference>
<sequence length="162" mass="17883">MKKSIFQAWLILLMFNGVVYGESKDRLAITGATIIDGTGNRPISNGTILIEDGKITSVGKNRDITIPDNYKKIQARGKFLIPGLMDANLHLFLNIDLETLIKHEDRYHEIVIEAAQIALKTGQTTVFDTWGPRSALVKARDMINAGEVPGSRIYLAGNIIGF</sequence>
<dbReference type="EMBL" id="UINC01139463">
    <property type="protein sequence ID" value="SVD26020.1"/>
    <property type="molecule type" value="Genomic_DNA"/>
</dbReference>
<dbReference type="SUPFAM" id="SSF51338">
    <property type="entry name" value="Composite domain of metallo-dependent hydrolases"/>
    <property type="match status" value="1"/>
</dbReference>
<dbReference type="Gene3D" id="3.20.20.140">
    <property type="entry name" value="Metal-dependent hydrolases"/>
    <property type="match status" value="1"/>
</dbReference>
<organism evidence="1">
    <name type="scientific">marine metagenome</name>
    <dbReference type="NCBI Taxonomy" id="408172"/>
    <lineage>
        <taxon>unclassified sequences</taxon>
        <taxon>metagenomes</taxon>
        <taxon>ecological metagenomes</taxon>
    </lineage>
</organism>
<name>A0A382TVC2_9ZZZZ</name>
<dbReference type="PANTHER" id="PTHR43135:SF3">
    <property type="entry name" value="ALPHA-D-RIBOSE 1-METHYLPHOSPHONATE 5-TRIPHOSPHATE DIPHOSPHATASE"/>
    <property type="match status" value="1"/>
</dbReference>
<feature type="non-terminal residue" evidence="1">
    <location>
        <position position="162"/>
    </location>
</feature>
<dbReference type="Gene3D" id="2.30.40.10">
    <property type="entry name" value="Urease, subunit C, domain 1"/>
    <property type="match status" value="1"/>
</dbReference>